<evidence type="ECO:0000313" key="2">
    <source>
        <dbReference type="EMBL" id="CZT18527.1"/>
    </source>
</evidence>
<dbReference type="Proteomes" id="UP000225277">
    <property type="component" value="Unassembled WGS sequence"/>
</dbReference>
<dbReference type="AlphaFoldDB" id="A0A2D3V1I2"/>
<keyword evidence="1" id="KW-0732">Signal</keyword>
<organism evidence="2 3">
    <name type="scientific">Ramularia collo-cygni</name>
    <dbReference type="NCBI Taxonomy" id="112498"/>
    <lineage>
        <taxon>Eukaryota</taxon>
        <taxon>Fungi</taxon>
        <taxon>Dikarya</taxon>
        <taxon>Ascomycota</taxon>
        <taxon>Pezizomycotina</taxon>
        <taxon>Dothideomycetes</taxon>
        <taxon>Dothideomycetidae</taxon>
        <taxon>Mycosphaerellales</taxon>
        <taxon>Mycosphaerellaceae</taxon>
        <taxon>Ramularia</taxon>
    </lineage>
</organism>
<dbReference type="EMBL" id="FJUY01000006">
    <property type="protein sequence ID" value="CZT18527.1"/>
    <property type="molecule type" value="Genomic_DNA"/>
</dbReference>
<name>A0A2D3V1I2_9PEZI</name>
<sequence length="63" mass="6922">MRYSILNLMALVFAIVHQTAATCYTNDCVGRPGAACGCSYEWEHGRQDGTCNRDGNYDGICDL</sequence>
<evidence type="ECO:0000313" key="3">
    <source>
        <dbReference type="Proteomes" id="UP000225277"/>
    </source>
</evidence>
<feature type="chain" id="PRO_5013723360" evidence="1">
    <location>
        <begin position="22"/>
        <end position="63"/>
    </location>
</feature>
<gene>
    <name evidence="2" type="ORF">RCC_04372</name>
</gene>
<reference evidence="2 3" key="1">
    <citation type="submission" date="2016-03" db="EMBL/GenBank/DDBJ databases">
        <authorList>
            <person name="Ploux O."/>
        </authorList>
    </citation>
    <scope>NUCLEOTIDE SEQUENCE [LARGE SCALE GENOMIC DNA]</scope>
    <source>
        <strain evidence="2 3">URUG2</strain>
    </source>
</reference>
<dbReference type="RefSeq" id="XP_023625417.1">
    <property type="nucleotide sequence ID" value="XM_023769649.1"/>
</dbReference>
<accession>A0A2D3V1I2</accession>
<dbReference type="GeneID" id="35599547"/>
<feature type="signal peptide" evidence="1">
    <location>
        <begin position="1"/>
        <end position="21"/>
    </location>
</feature>
<keyword evidence="3" id="KW-1185">Reference proteome</keyword>
<evidence type="ECO:0000256" key="1">
    <source>
        <dbReference type="SAM" id="SignalP"/>
    </source>
</evidence>
<protein>
    <submittedName>
        <fullName evidence="2">Uncharacterized protein</fullName>
    </submittedName>
</protein>
<proteinExistence type="predicted"/>